<protein>
    <submittedName>
        <fullName evidence="4">Type IV pilin</fullName>
    </submittedName>
</protein>
<dbReference type="InterPro" id="IPR013373">
    <property type="entry name" value="Flagellin/pilin_N_arc"/>
</dbReference>
<evidence type="ECO:0000256" key="1">
    <source>
        <dbReference type="SAM" id="MobiDB-lite"/>
    </source>
</evidence>
<proteinExistence type="predicted"/>
<organism evidence="4 5">
    <name type="scientific">Haloferax litoreum</name>
    <dbReference type="NCBI Taxonomy" id="2666140"/>
    <lineage>
        <taxon>Archaea</taxon>
        <taxon>Methanobacteriati</taxon>
        <taxon>Methanobacteriota</taxon>
        <taxon>Stenosarchaea group</taxon>
        <taxon>Halobacteria</taxon>
        <taxon>Halobacteriales</taxon>
        <taxon>Haloferacaceae</taxon>
        <taxon>Haloferax</taxon>
    </lineage>
</organism>
<dbReference type="NCBIfam" id="TIGR02537">
    <property type="entry name" value="arch_flag_Nterm"/>
    <property type="match status" value="1"/>
</dbReference>
<evidence type="ECO:0000259" key="3">
    <source>
        <dbReference type="Pfam" id="PF07790"/>
    </source>
</evidence>
<sequence>MVPERPSITLPRFGRRGISPVVGVSLMLVIVVLLATMVGVMVMGFEDSLVEPQPQLSFDVAYHPAGEGNGANGAYINLTHEFGSIEDGNQVFVIDGSGNRIAWEDIWTGGPVVGPAGEYAHIDGAGSDDVLDPICEAGQTYRVVVEHDDGSSSTLTTYEIPTDPSSTSSDC</sequence>
<accession>A0A6A8GGT3</accession>
<feature type="domain" description="Archaeal Type IV pilin N-terminal" evidence="3">
    <location>
        <begin position="16"/>
        <end position="94"/>
    </location>
</feature>
<reference evidence="4 5" key="1">
    <citation type="submission" date="2019-11" db="EMBL/GenBank/DDBJ databases">
        <title>Whole genome sequence of Haloferax sp. MBLA0076.</title>
        <authorList>
            <person name="Seo M.-J."/>
            <person name="Cho E.-S."/>
        </authorList>
    </citation>
    <scope>NUCLEOTIDE SEQUENCE [LARGE SCALE GENOMIC DNA]</scope>
    <source>
        <strain evidence="4 5">MBLA0076</strain>
    </source>
</reference>
<gene>
    <name evidence="4" type="ORF">GJR96_10485</name>
</gene>
<evidence type="ECO:0000313" key="5">
    <source>
        <dbReference type="Proteomes" id="UP000439022"/>
    </source>
</evidence>
<dbReference type="InterPro" id="IPR012859">
    <property type="entry name" value="Pilin_N_archaeal"/>
</dbReference>
<keyword evidence="5" id="KW-1185">Reference proteome</keyword>
<dbReference type="AlphaFoldDB" id="A0A6A8GGT3"/>
<comment type="caution">
    <text evidence="4">The sequence shown here is derived from an EMBL/GenBank/DDBJ whole genome shotgun (WGS) entry which is preliminary data.</text>
</comment>
<evidence type="ECO:0000313" key="4">
    <source>
        <dbReference type="EMBL" id="MRX22383.1"/>
    </source>
</evidence>
<dbReference type="EMBL" id="WKJO01000001">
    <property type="protein sequence ID" value="MRX22383.1"/>
    <property type="molecule type" value="Genomic_DNA"/>
</dbReference>
<dbReference type="Pfam" id="PF07790">
    <property type="entry name" value="Pilin_N"/>
    <property type="match status" value="1"/>
</dbReference>
<name>A0A6A8GGT3_9EURY</name>
<dbReference type="Proteomes" id="UP000439022">
    <property type="component" value="Unassembled WGS sequence"/>
</dbReference>
<feature type="transmembrane region" description="Helical" evidence="2">
    <location>
        <begin position="21"/>
        <end position="45"/>
    </location>
</feature>
<evidence type="ECO:0000256" key="2">
    <source>
        <dbReference type="SAM" id="Phobius"/>
    </source>
</evidence>
<keyword evidence="2" id="KW-0472">Membrane</keyword>
<dbReference type="RefSeq" id="WP_151162889.1">
    <property type="nucleotide sequence ID" value="NZ_WKJO01000001.1"/>
</dbReference>
<keyword evidence="2" id="KW-0812">Transmembrane</keyword>
<keyword evidence="2" id="KW-1133">Transmembrane helix</keyword>
<feature type="region of interest" description="Disordered" evidence="1">
    <location>
        <begin position="152"/>
        <end position="171"/>
    </location>
</feature>